<dbReference type="EMBL" id="MSPX01000007">
    <property type="protein sequence ID" value="OQP86518.1"/>
    <property type="molecule type" value="Genomic_DNA"/>
</dbReference>
<dbReference type="InterPro" id="IPR050109">
    <property type="entry name" value="HTH-type_TetR-like_transc_reg"/>
</dbReference>
<evidence type="ECO:0000259" key="3">
    <source>
        <dbReference type="PROSITE" id="PS50977"/>
    </source>
</evidence>
<accession>A0A1Q9AI97</accession>
<dbReference type="Pfam" id="PF08362">
    <property type="entry name" value="TetR_C_3"/>
    <property type="match status" value="1"/>
</dbReference>
<dbReference type="InterPro" id="IPR013573">
    <property type="entry name" value="Tscrpt_reg_YcdC_C"/>
</dbReference>
<dbReference type="Proteomes" id="UP000192652">
    <property type="component" value="Unassembled WGS sequence"/>
</dbReference>
<dbReference type="InterPro" id="IPR001647">
    <property type="entry name" value="HTH_TetR"/>
</dbReference>
<keyword evidence="1 2" id="KW-0238">DNA-binding</keyword>
<name>A0A1Q9AI97_9HYPH</name>
<evidence type="ECO:0000313" key="4">
    <source>
        <dbReference type="EMBL" id="OLP54978.1"/>
    </source>
</evidence>
<evidence type="ECO:0000256" key="2">
    <source>
        <dbReference type="PROSITE-ProRule" id="PRU00335"/>
    </source>
</evidence>
<dbReference type="PROSITE" id="PS50977">
    <property type="entry name" value="HTH_TETR_2"/>
    <property type="match status" value="1"/>
</dbReference>
<dbReference type="Gene3D" id="1.10.10.60">
    <property type="entry name" value="Homeodomain-like"/>
    <property type="match status" value="1"/>
</dbReference>
<dbReference type="PANTHER" id="PTHR30328">
    <property type="entry name" value="TRANSCRIPTIONAL REPRESSOR"/>
    <property type="match status" value="1"/>
</dbReference>
<organism evidence="4 6">
    <name type="scientific">Xaviernesmea rhizosphaerae</name>
    <dbReference type="NCBI Taxonomy" id="1672749"/>
    <lineage>
        <taxon>Bacteria</taxon>
        <taxon>Pseudomonadati</taxon>
        <taxon>Pseudomonadota</taxon>
        <taxon>Alphaproteobacteria</taxon>
        <taxon>Hyphomicrobiales</taxon>
        <taxon>Rhizobiaceae</taxon>
        <taxon>Rhizobium/Agrobacterium group</taxon>
        <taxon>Xaviernesmea</taxon>
    </lineage>
</organism>
<dbReference type="SUPFAM" id="SSF48498">
    <property type="entry name" value="Tetracyclin repressor-like, C-terminal domain"/>
    <property type="match status" value="1"/>
</dbReference>
<dbReference type="EMBL" id="MKIO01000031">
    <property type="protein sequence ID" value="OLP54978.1"/>
    <property type="molecule type" value="Genomic_DNA"/>
</dbReference>
<sequence length="204" mass="23548">MRQRNEKAILRAATTLFAKKGFDGTRATEIAERAGLPKANLYYYFNTKEEIYRAAIRHLIAGWDKALRHIRADADPFEALEAYVREKLDYARKNADESRMFANEIISGAPFLSRADRKHMHDITLEKTLIIEQWVAEGRMRPVNPRHLFIVLWSTTQFYTNFEKITCDTLEKPRLSPSDYEDAARTIVETVLRGLRPGKASSDP</sequence>
<reference evidence="5" key="2">
    <citation type="submission" date="2016-12" db="EMBL/GenBank/DDBJ databases">
        <authorList>
            <person name="Zhang X."/>
            <person name="Zhao J."/>
        </authorList>
    </citation>
    <scope>NUCLEOTIDE SEQUENCE</scope>
    <source>
        <strain evidence="5">RD15</strain>
    </source>
</reference>
<evidence type="ECO:0000256" key="1">
    <source>
        <dbReference type="ARBA" id="ARBA00023125"/>
    </source>
</evidence>
<evidence type="ECO:0000313" key="5">
    <source>
        <dbReference type="EMBL" id="OQP86518.1"/>
    </source>
</evidence>
<protein>
    <submittedName>
        <fullName evidence="4">TetR family transcriptional regulator</fullName>
    </submittedName>
</protein>
<dbReference type="GO" id="GO:0003677">
    <property type="term" value="F:DNA binding"/>
    <property type="evidence" value="ECO:0007669"/>
    <property type="project" value="UniProtKB-UniRule"/>
</dbReference>
<feature type="DNA-binding region" description="H-T-H motif" evidence="2">
    <location>
        <begin position="26"/>
        <end position="45"/>
    </location>
</feature>
<reference evidence="4 6" key="1">
    <citation type="submission" date="2016-09" db="EMBL/GenBank/DDBJ databases">
        <title>Rhizobium sp. nov., a novel species isolated from the rice rhizosphere.</title>
        <authorList>
            <person name="Zhao J."/>
            <person name="Zhang X."/>
        </authorList>
    </citation>
    <scope>NUCLEOTIDE SEQUENCE [LARGE SCALE GENOMIC DNA]</scope>
    <source>
        <strain evidence="4 6">MH17</strain>
    </source>
</reference>
<reference evidence="5 7" key="3">
    <citation type="journal article" date="2017" name="Antonie Van Leeuwenhoek">
        <title>Rhizobium rhizosphaerae sp. nov., a novel species isolated from rice rhizosphere.</title>
        <authorList>
            <person name="Zhao J.J."/>
            <person name="Zhang J."/>
            <person name="Zhang R.J."/>
            <person name="Zhang C.W."/>
            <person name="Yin H.Q."/>
            <person name="Zhang X.X."/>
        </authorList>
    </citation>
    <scope>NUCLEOTIDE SEQUENCE [LARGE SCALE GENOMIC DNA]</scope>
    <source>
        <strain evidence="5 7">RD15</strain>
    </source>
</reference>
<feature type="domain" description="HTH tetR-type" evidence="3">
    <location>
        <begin position="3"/>
        <end position="63"/>
    </location>
</feature>
<proteinExistence type="predicted"/>
<dbReference type="AlphaFoldDB" id="A0A1Q9AI97"/>
<dbReference type="PRINTS" id="PR00455">
    <property type="entry name" value="HTHTETR"/>
</dbReference>
<evidence type="ECO:0000313" key="6">
    <source>
        <dbReference type="Proteomes" id="UP000186143"/>
    </source>
</evidence>
<dbReference type="GO" id="GO:0045892">
    <property type="term" value="P:negative regulation of DNA-templated transcription"/>
    <property type="evidence" value="ECO:0007669"/>
    <property type="project" value="InterPro"/>
</dbReference>
<dbReference type="SUPFAM" id="SSF46689">
    <property type="entry name" value="Homeodomain-like"/>
    <property type="match status" value="1"/>
</dbReference>
<dbReference type="Gene3D" id="1.10.357.10">
    <property type="entry name" value="Tetracycline Repressor, domain 2"/>
    <property type="match status" value="1"/>
</dbReference>
<gene>
    <name evidence="4" type="ORF">BJF92_13275</name>
    <name evidence="5" type="ORF">BTR14_10100</name>
</gene>
<dbReference type="InterPro" id="IPR009057">
    <property type="entry name" value="Homeodomain-like_sf"/>
</dbReference>
<dbReference type="Proteomes" id="UP000186143">
    <property type="component" value="Unassembled WGS sequence"/>
</dbReference>
<keyword evidence="7" id="KW-1185">Reference proteome</keyword>
<comment type="caution">
    <text evidence="4">The sequence shown here is derived from an EMBL/GenBank/DDBJ whole genome shotgun (WGS) entry which is preliminary data.</text>
</comment>
<dbReference type="InterPro" id="IPR036271">
    <property type="entry name" value="Tet_transcr_reg_TetR-rel_C_sf"/>
</dbReference>
<dbReference type="PANTHER" id="PTHR30328:SF54">
    <property type="entry name" value="HTH-TYPE TRANSCRIPTIONAL REPRESSOR SCO4008"/>
    <property type="match status" value="1"/>
</dbReference>
<dbReference type="Pfam" id="PF00440">
    <property type="entry name" value="TetR_N"/>
    <property type="match status" value="1"/>
</dbReference>
<evidence type="ECO:0000313" key="7">
    <source>
        <dbReference type="Proteomes" id="UP000192652"/>
    </source>
</evidence>